<reference evidence="1 2" key="1">
    <citation type="journal article" date="2011" name="ISME J.">
        <title>The endosymbionts of the deep-sea tubeworms Riftia pachyptila and Tevnia jerichonana share an identical physiology as revealed by proteogenomic analyses.</title>
        <authorList>
            <person name="Gardebrecht A."/>
            <person name="Markert S."/>
            <person name="Felbeck H."/>
            <person name="Thuermer A."/>
            <person name="Albrecht D."/>
            <person name="Wollherr A."/>
            <person name="Kabisch J."/>
            <person name="Lehmann R."/>
            <person name="Daniel R."/>
            <person name="Liesegang H."/>
            <person name="Hecker M."/>
            <person name="Sievert S.M."/>
            <person name="Schweder T."/>
        </authorList>
    </citation>
    <scope>NUCLEOTIDE SEQUENCE [LARGE SCALE GENOMIC DNA]</scope>
</reference>
<dbReference type="EMBL" id="AFZB01000019">
    <property type="protein sequence ID" value="EGW53925.1"/>
    <property type="molecule type" value="Genomic_DNA"/>
</dbReference>
<accession>G2FGV6</accession>
<evidence type="ECO:0000313" key="1">
    <source>
        <dbReference type="EMBL" id="EGW53925.1"/>
    </source>
</evidence>
<organism evidence="1 2">
    <name type="scientific">endosymbiont of Tevnia jerichonana</name>
    <name type="common">vent Tica</name>
    <dbReference type="NCBI Taxonomy" id="1049564"/>
    <lineage>
        <taxon>Bacteria</taxon>
        <taxon>Pseudomonadati</taxon>
        <taxon>Pseudomonadota</taxon>
        <taxon>Gammaproteobacteria</taxon>
        <taxon>sulfur-oxidizing symbionts</taxon>
    </lineage>
</organism>
<gene>
    <name evidence="1" type="ORF">TevJSym_as00180</name>
</gene>
<keyword evidence="2" id="KW-1185">Reference proteome</keyword>
<name>G2FGV6_9GAMM</name>
<proteinExistence type="predicted"/>
<comment type="caution">
    <text evidence="1">The sequence shown here is derived from an EMBL/GenBank/DDBJ whole genome shotgun (WGS) entry which is preliminary data.</text>
</comment>
<protein>
    <submittedName>
        <fullName evidence="1">Uncharacterized protein</fullName>
    </submittedName>
</protein>
<sequence length="71" mass="7082">MTCAVADHGGGVLDPQAPAIGADQLIGFALEPGATVCLSCFVLLDELLQVAGGDDAGEGEFSTLELFCGIA</sequence>
<dbReference type="Proteomes" id="UP000005167">
    <property type="component" value="Unassembled WGS sequence"/>
</dbReference>
<dbReference type="AlphaFoldDB" id="G2FGV6"/>
<evidence type="ECO:0000313" key="2">
    <source>
        <dbReference type="Proteomes" id="UP000005167"/>
    </source>
</evidence>